<keyword evidence="2" id="KW-1185">Reference proteome</keyword>
<dbReference type="AlphaFoldDB" id="A0A0V8HH14"/>
<reference evidence="2" key="1">
    <citation type="submission" date="2016-08" db="EMBL/GenBank/DDBJ databases">
        <authorList>
            <person name="Varghese N."/>
            <person name="Submissions Spin"/>
        </authorList>
    </citation>
    <scope>NUCLEOTIDE SEQUENCE [LARGE SCALE GENOMIC DNA]</scope>
    <source>
        <strain evidence="2">SGD-1123</strain>
    </source>
</reference>
<dbReference type="EMBL" id="FMAU01000003">
    <property type="protein sequence ID" value="SCC17031.1"/>
    <property type="molecule type" value="Genomic_DNA"/>
</dbReference>
<organism evidence="1 2">
    <name type="scientific">[Bacillus] enclensis</name>
    <dbReference type="NCBI Taxonomy" id="1402860"/>
    <lineage>
        <taxon>Bacteria</taxon>
        <taxon>Bacillati</taxon>
        <taxon>Bacillota</taxon>
        <taxon>Bacilli</taxon>
        <taxon>Bacillales</taxon>
        <taxon>Bacillaceae</taxon>
        <taxon>Rossellomorea</taxon>
    </lineage>
</organism>
<proteinExistence type="predicted"/>
<dbReference type="Proteomes" id="UP000181997">
    <property type="component" value="Unassembled WGS sequence"/>
</dbReference>
<name>A0A0V8HH14_9BACI</name>
<protein>
    <submittedName>
        <fullName evidence="1">Uncharacterized protein</fullName>
    </submittedName>
</protein>
<evidence type="ECO:0000313" key="2">
    <source>
        <dbReference type="Proteomes" id="UP000181997"/>
    </source>
</evidence>
<evidence type="ECO:0000313" key="1">
    <source>
        <dbReference type="EMBL" id="SCC17031.1"/>
    </source>
</evidence>
<gene>
    <name evidence="1" type="ORF">GA0061094_2866</name>
</gene>
<accession>A0A0V8HH14</accession>
<sequence>MTGAPVIELGYGPLRQYPKRPVWQHIGELGWHRDQISPPRLKRSWGWDFFIVVLLKMGDVLNKIAGRNG</sequence>